<dbReference type="OrthoDB" id="7365102at2"/>
<sequence length="73" mass="8319">MFIKILLLVLVVSVVWFGFRHMTRVAEMIVRRGGESDKRRETAPTETMTECRVCGVWQPSRSASPCGRADCPY</sequence>
<dbReference type="AlphaFoldDB" id="H8FXN0"/>
<evidence type="ECO:0000313" key="2">
    <source>
        <dbReference type="Proteomes" id="UP000004169"/>
    </source>
</evidence>
<gene>
    <name evidence="1" type="ORF">PHAMO_580024</name>
</gene>
<keyword evidence="2" id="KW-1185">Reference proteome</keyword>
<reference evidence="1 2" key="1">
    <citation type="journal article" date="2012" name="J. Bacteriol.">
        <title>Draft Genome Sequence of the Purple Photosynthetic Bacterium Phaeospirillum molischianum DSM120, a Particularly Versatile Bacterium.</title>
        <authorList>
            <person name="Duquesne K."/>
            <person name="Prima V."/>
            <person name="Ji B."/>
            <person name="Rouy Z."/>
            <person name="Medigue C."/>
            <person name="Talla E."/>
            <person name="Sturgis J.N."/>
        </authorList>
    </citation>
    <scope>NUCLEOTIDE SEQUENCE [LARGE SCALE GENOMIC DNA]</scope>
    <source>
        <strain evidence="2">DSM120</strain>
    </source>
</reference>
<accession>H8FXN0</accession>
<dbReference type="RefSeq" id="WP_002731130.1">
    <property type="nucleotide sequence ID" value="NZ_CAHP01000054.1"/>
</dbReference>
<dbReference type="Proteomes" id="UP000004169">
    <property type="component" value="Unassembled WGS sequence"/>
</dbReference>
<organism evidence="1 2">
    <name type="scientific">Magnetospirillum molischianum DSM 120</name>
    <dbReference type="NCBI Taxonomy" id="1150626"/>
    <lineage>
        <taxon>Bacteria</taxon>
        <taxon>Pseudomonadati</taxon>
        <taxon>Pseudomonadota</taxon>
        <taxon>Alphaproteobacteria</taxon>
        <taxon>Rhodospirillales</taxon>
        <taxon>Rhodospirillaceae</taxon>
        <taxon>Magnetospirillum</taxon>
    </lineage>
</organism>
<evidence type="ECO:0000313" key="1">
    <source>
        <dbReference type="EMBL" id="CCG43118.1"/>
    </source>
</evidence>
<proteinExistence type="predicted"/>
<protein>
    <submittedName>
        <fullName evidence="1">Uncharacterized protein</fullName>
    </submittedName>
</protein>
<comment type="caution">
    <text evidence="1">The sequence shown here is derived from an EMBL/GenBank/DDBJ whole genome shotgun (WGS) entry which is preliminary data.</text>
</comment>
<name>H8FXN0_MAGML</name>
<dbReference type="EMBL" id="CAHP01000054">
    <property type="protein sequence ID" value="CCG43118.1"/>
    <property type="molecule type" value="Genomic_DNA"/>
</dbReference>